<reference evidence="1 3" key="1">
    <citation type="journal article" date="2022" name="Curr. Microbiol.">
        <title>Xanthomonas indica sp. nov., a Novel Member of Non-Pathogenic Xanthomonas Community from Healthy Rice Seeds.</title>
        <authorList>
            <person name="Rana R."/>
            <person name="Madhavan V.N."/>
            <person name="Saroha T."/>
            <person name="Bansal K."/>
            <person name="Kaur A."/>
            <person name="Sonti R.V."/>
            <person name="Patel H.K."/>
            <person name="Patil P.B."/>
        </authorList>
    </citation>
    <scope>NUCLEOTIDE SEQUENCE [LARGE SCALE GENOMIC DNA]</scope>
    <source>
        <strain evidence="1 3">PPL560</strain>
    </source>
</reference>
<dbReference type="EMBL" id="JAKJPQ010000002">
    <property type="protein sequence ID" value="MCI2260484.1"/>
    <property type="molecule type" value="Genomic_DNA"/>
</dbReference>
<evidence type="ECO:0000313" key="3">
    <source>
        <dbReference type="Proteomes" id="UP001430647"/>
    </source>
</evidence>
<reference evidence="1" key="2">
    <citation type="submission" date="2022-01" db="EMBL/GenBank/DDBJ databases">
        <authorList>
            <person name="Rana R."/>
            <person name="Patil P.B."/>
        </authorList>
    </citation>
    <scope>NUCLEOTIDE SEQUENCE</scope>
    <source>
        <strain evidence="1">PPL560</strain>
    </source>
</reference>
<protein>
    <recommendedName>
        <fullName evidence="4">Tissue inhibitor of metalloproteinase</fullName>
    </recommendedName>
</protein>
<reference evidence="2" key="3">
    <citation type="submission" date="2023-08" db="EMBL/GenBank/DDBJ databases">
        <title>Complete genome sequence of Xanthomonas indica.</title>
        <authorList>
            <person name="Patil P.B."/>
            <person name="Rana R."/>
        </authorList>
    </citation>
    <scope>NUCLEOTIDE SEQUENCE</scope>
    <source>
        <strain evidence="2">PPL560</strain>
    </source>
</reference>
<gene>
    <name evidence="1" type="ORF">L3V74_02940</name>
    <name evidence="2" type="ORF">Q7W82_03440</name>
</gene>
<dbReference type="AlphaFoldDB" id="A0AAU8I764"/>
<evidence type="ECO:0008006" key="4">
    <source>
        <dbReference type="Google" id="ProtNLM"/>
    </source>
</evidence>
<sequence>MKLKIGVLLLFFVLPITGICNYQKEMDLQEKAAQSELVVIARVDSIYEAGCKVNFICARLHVEKFLKGSAEGDLQFAFHGPLAELNSTCCKSGKYYLVFLKKLDSSNWASVNGPFGVYDLPE</sequence>
<accession>A0AAU8I764</accession>
<dbReference type="KEGG" id="xin:Q7W82_03440"/>
<evidence type="ECO:0000313" key="1">
    <source>
        <dbReference type="EMBL" id="MCI2260484.1"/>
    </source>
</evidence>
<keyword evidence="3" id="KW-1185">Reference proteome</keyword>
<evidence type="ECO:0000313" key="2">
    <source>
        <dbReference type="EMBL" id="XCI81232.1"/>
    </source>
</evidence>
<name>A0AAU8I764_9XANT</name>
<dbReference type="EMBL" id="CP131914">
    <property type="protein sequence ID" value="XCI81232.1"/>
    <property type="molecule type" value="Genomic_DNA"/>
</dbReference>
<dbReference type="Proteomes" id="UP001430647">
    <property type="component" value="Unassembled WGS sequence"/>
</dbReference>
<proteinExistence type="predicted"/>
<organism evidence="2">
    <name type="scientific">Xanthomonas indica</name>
    <dbReference type="NCBI Taxonomy" id="2912242"/>
    <lineage>
        <taxon>Bacteria</taxon>
        <taxon>Pseudomonadati</taxon>
        <taxon>Pseudomonadota</taxon>
        <taxon>Gammaproteobacteria</taxon>
        <taxon>Lysobacterales</taxon>
        <taxon>Lysobacteraceae</taxon>
        <taxon>Xanthomonas</taxon>
    </lineage>
</organism>
<dbReference type="RefSeq" id="WP_242157401.1">
    <property type="nucleotide sequence ID" value="NZ_CP131914.1"/>
</dbReference>